<evidence type="ECO:0000259" key="6">
    <source>
        <dbReference type="PROSITE" id="PS50968"/>
    </source>
</evidence>
<dbReference type="InterPro" id="IPR004167">
    <property type="entry name" value="PSBD"/>
</dbReference>
<dbReference type="InterPro" id="IPR045257">
    <property type="entry name" value="E2/Pdx1"/>
</dbReference>
<sequence>MAHLITMPAVVADAEDAVVASWLVSVGNAIKQGQPIAEVETEKATVEMESTGTGTLSRIVAETGAVVAVGAPIAGLLEPGEDESAIDQLMAEADVGHGTSEVAREPAAQPQASQASPTPEQAGADTSDSSTRRVFASPIARKKAKEAGIAFEHLTGSGPNGRIIRADVEAAIANQAPVEQPQMQATVQLDVSTEQKYRAEKASPMRKAIARRLTESKTTVPHFYLAVDIAMDQLLQTRSKVNDQLEETGLRLTVNDLLVKALSTALLEVTEANATWHEDTIRYYETVDIAVAVATDGGLITPVVEGVDQRSLSSITAAMNDIKERSAAGKIRQDELEGGTFTLSNLGMFGTREFSAIINPPHAGIIATGATEERVVAVDGKPEVARMMTATLSADHRVVDGAVGARLMQSFKRVIENPLRLLV</sequence>
<dbReference type="PROSITE" id="PS51826">
    <property type="entry name" value="PSBD"/>
    <property type="match status" value="1"/>
</dbReference>
<dbReference type="CDD" id="cd06849">
    <property type="entry name" value="lipoyl_domain"/>
    <property type="match status" value="1"/>
</dbReference>
<dbReference type="PANTHER" id="PTHR23151">
    <property type="entry name" value="DIHYDROLIPOAMIDE ACETYL/SUCCINYL-TRANSFERASE-RELATED"/>
    <property type="match status" value="1"/>
</dbReference>
<keyword evidence="3 4" id="KW-0450">Lipoyl</keyword>
<name>A0ABN2UVI6_9MICC</name>
<reference evidence="8 9" key="1">
    <citation type="journal article" date="2019" name="Int. J. Syst. Evol. Microbiol.">
        <title>The Global Catalogue of Microorganisms (GCM) 10K type strain sequencing project: providing services to taxonomists for standard genome sequencing and annotation.</title>
        <authorList>
            <consortium name="The Broad Institute Genomics Platform"/>
            <consortium name="The Broad Institute Genome Sequencing Center for Infectious Disease"/>
            <person name="Wu L."/>
            <person name="Ma J."/>
        </authorList>
    </citation>
    <scope>NUCLEOTIDE SEQUENCE [LARGE SCALE GENOMIC DNA]</scope>
    <source>
        <strain evidence="8 9">JCM 13595</strain>
    </source>
</reference>
<dbReference type="InterPro" id="IPR023213">
    <property type="entry name" value="CAT-like_dom_sf"/>
</dbReference>
<dbReference type="SUPFAM" id="SSF51230">
    <property type="entry name" value="Single hybrid motif"/>
    <property type="match status" value="1"/>
</dbReference>
<feature type="domain" description="Lipoyl-binding" evidence="6">
    <location>
        <begin position="2"/>
        <end position="77"/>
    </location>
</feature>
<keyword evidence="8" id="KW-0670">Pyruvate</keyword>
<dbReference type="PROSITE" id="PS50968">
    <property type="entry name" value="BIOTINYL_LIPOYL"/>
    <property type="match status" value="1"/>
</dbReference>
<dbReference type="InterPro" id="IPR000089">
    <property type="entry name" value="Biotin_lipoyl"/>
</dbReference>
<dbReference type="Pfam" id="PF00198">
    <property type="entry name" value="2-oxoacid_dh"/>
    <property type="match status" value="1"/>
</dbReference>
<dbReference type="RefSeq" id="WP_343959579.1">
    <property type="nucleotide sequence ID" value="NZ_BAAAMN010000053.1"/>
</dbReference>
<feature type="region of interest" description="Disordered" evidence="5">
    <location>
        <begin position="99"/>
        <end position="133"/>
    </location>
</feature>
<dbReference type="EMBL" id="BAAAMN010000053">
    <property type="protein sequence ID" value="GAA2044431.1"/>
    <property type="molecule type" value="Genomic_DNA"/>
</dbReference>
<evidence type="ECO:0000259" key="7">
    <source>
        <dbReference type="PROSITE" id="PS51826"/>
    </source>
</evidence>
<accession>A0ABN2UVI6</accession>
<gene>
    <name evidence="8" type="ORF">GCM10009720_26700</name>
</gene>
<comment type="similarity">
    <text evidence="2 4">Belongs to the 2-oxoacid dehydrogenase family.</text>
</comment>
<evidence type="ECO:0000313" key="8">
    <source>
        <dbReference type="EMBL" id="GAA2044431.1"/>
    </source>
</evidence>
<dbReference type="Proteomes" id="UP001501461">
    <property type="component" value="Unassembled WGS sequence"/>
</dbReference>
<dbReference type="InterPro" id="IPR003016">
    <property type="entry name" value="2-oxoA_DH_lipoyl-BS"/>
</dbReference>
<organism evidence="8 9">
    <name type="scientific">Yaniella flava</name>
    <dbReference type="NCBI Taxonomy" id="287930"/>
    <lineage>
        <taxon>Bacteria</taxon>
        <taxon>Bacillati</taxon>
        <taxon>Actinomycetota</taxon>
        <taxon>Actinomycetes</taxon>
        <taxon>Micrococcales</taxon>
        <taxon>Micrococcaceae</taxon>
        <taxon>Yaniella</taxon>
    </lineage>
</organism>
<dbReference type="PROSITE" id="PS00189">
    <property type="entry name" value="LIPOYL"/>
    <property type="match status" value="1"/>
</dbReference>
<protein>
    <recommendedName>
        <fullName evidence="4">Dihydrolipoamide acetyltransferase component of pyruvate dehydrogenase complex</fullName>
        <ecNumber evidence="4">2.3.1.-</ecNumber>
    </recommendedName>
</protein>
<evidence type="ECO:0000256" key="2">
    <source>
        <dbReference type="ARBA" id="ARBA00007317"/>
    </source>
</evidence>
<dbReference type="Gene3D" id="4.10.320.10">
    <property type="entry name" value="E3-binding domain"/>
    <property type="match status" value="1"/>
</dbReference>
<dbReference type="Gene3D" id="2.40.50.100">
    <property type="match status" value="1"/>
</dbReference>
<dbReference type="EC" id="2.3.1.-" evidence="4"/>
<evidence type="ECO:0000256" key="5">
    <source>
        <dbReference type="SAM" id="MobiDB-lite"/>
    </source>
</evidence>
<evidence type="ECO:0000256" key="1">
    <source>
        <dbReference type="ARBA" id="ARBA00001938"/>
    </source>
</evidence>
<keyword evidence="4" id="KW-0808">Transferase</keyword>
<evidence type="ECO:0000256" key="4">
    <source>
        <dbReference type="RuleBase" id="RU003423"/>
    </source>
</evidence>
<dbReference type="InterPro" id="IPR036625">
    <property type="entry name" value="E3-bd_dom_sf"/>
</dbReference>
<dbReference type="SUPFAM" id="SSF47005">
    <property type="entry name" value="Peripheral subunit-binding domain of 2-oxo acid dehydrogenase complex"/>
    <property type="match status" value="1"/>
</dbReference>
<comment type="caution">
    <text evidence="8">The sequence shown here is derived from an EMBL/GenBank/DDBJ whole genome shotgun (WGS) entry which is preliminary data.</text>
</comment>
<dbReference type="Gene3D" id="3.30.559.10">
    <property type="entry name" value="Chloramphenicol acetyltransferase-like domain"/>
    <property type="match status" value="1"/>
</dbReference>
<keyword evidence="4" id="KW-0012">Acyltransferase</keyword>
<dbReference type="Pfam" id="PF00364">
    <property type="entry name" value="Biotin_lipoyl"/>
    <property type="match status" value="1"/>
</dbReference>
<dbReference type="SUPFAM" id="SSF52777">
    <property type="entry name" value="CoA-dependent acyltransferases"/>
    <property type="match status" value="1"/>
</dbReference>
<evidence type="ECO:0000256" key="3">
    <source>
        <dbReference type="ARBA" id="ARBA00022823"/>
    </source>
</evidence>
<feature type="compositionally biased region" description="Low complexity" evidence="5">
    <location>
        <begin position="105"/>
        <end position="122"/>
    </location>
</feature>
<proteinExistence type="inferred from homology"/>
<feature type="domain" description="Peripheral subunit-binding (PSBD)" evidence="7">
    <location>
        <begin position="135"/>
        <end position="172"/>
    </location>
</feature>
<dbReference type="InterPro" id="IPR001078">
    <property type="entry name" value="2-oxoacid_DH_actylTfrase"/>
</dbReference>
<evidence type="ECO:0000313" key="9">
    <source>
        <dbReference type="Proteomes" id="UP001501461"/>
    </source>
</evidence>
<dbReference type="InterPro" id="IPR011053">
    <property type="entry name" value="Single_hybrid_motif"/>
</dbReference>
<dbReference type="Pfam" id="PF02817">
    <property type="entry name" value="E3_binding"/>
    <property type="match status" value="1"/>
</dbReference>
<keyword evidence="9" id="KW-1185">Reference proteome</keyword>
<comment type="cofactor">
    <cofactor evidence="1 4">
        <name>(R)-lipoate</name>
        <dbReference type="ChEBI" id="CHEBI:83088"/>
    </cofactor>
</comment>
<dbReference type="PANTHER" id="PTHR23151:SF90">
    <property type="entry name" value="DIHYDROLIPOYLLYSINE-RESIDUE ACETYLTRANSFERASE COMPONENT OF PYRUVATE DEHYDROGENASE COMPLEX, MITOCHONDRIAL-RELATED"/>
    <property type="match status" value="1"/>
</dbReference>